<dbReference type="AlphaFoldDB" id="A0A511AGZ4"/>
<sequence>MRTGVESVAAIGNERGSRIACPGVAATGGAPAGARAKRRTVSMKVLVAGATGAAYIEKPTASVCELGQEVGDV</sequence>
<gene>
    <name evidence="1" type="ORF">MAE01_26200</name>
</gene>
<evidence type="ECO:0000313" key="1">
    <source>
        <dbReference type="EMBL" id="GEK87444.1"/>
    </source>
</evidence>
<keyword evidence="2" id="KW-1185">Reference proteome</keyword>
<organism evidence="1 2">
    <name type="scientific">Microbacterium aerolatum</name>
    <dbReference type="NCBI Taxonomy" id="153731"/>
    <lineage>
        <taxon>Bacteria</taxon>
        <taxon>Bacillati</taxon>
        <taxon>Actinomycetota</taxon>
        <taxon>Actinomycetes</taxon>
        <taxon>Micrococcales</taxon>
        <taxon>Microbacteriaceae</taxon>
        <taxon>Microbacterium</taxon>
    </lineage>
</organism>
<protein>
    <submittedName>
        <fullName evidence="1">Uncharacterized protein</fullName>
    </submittedName>
</protein>
<reference evidence="1 2" key="1">
    <citation type="submission" date="2019-07" db="EMBL/GenBank/DDBJ databases">
        <title>Whole genome shotgun sequence of Microbacterium aerolatum NBRC 103071.</title>
        <authorList>
            <person name="Hosoyama A."/>
            <person name="Uohara A."/>
            <person name="Ohji S."/>
            <person name="Ichikawa N."/>
        </authorList>
    </citation>
    <scope>NUCLEOTIDE SEQUENCE [LARGE SCALE GENOMIC DNA]</scope>
    <source>
        <strain evidence="1 2">NBRC 103071</strain>
    </source>
</reference>
<proteinExistence type="predicted"/>
<dbReference type="Proteomes" id="UP000321225">
    <property type="component" value="Unassembled WGS sequence"/>
</dbReference>
<accession>A0A511AGZ4</accession>
<name>A0A511AGZ4_9MICO</name>
<evidence type="ECO:0000313" key="2">
    <source>
        <dbReference type="Proteomes" id="UP000321225"/>
    </source>
</evidence>
<comment type="caution">
    <text evidence="1">The sequence shown here is derived from an EMBL/GenBank/DDBJ whole genome shotgun (WGS) entry which is preliminary data.</text>
</comment>
<dbReference type="EMBL" id="BJUW01000013">
    <property type="protein sequence ID" value="GEK87444.1"/>
    <property type="molecule type" value="Genomic_DNA"/>
</dbReference>